<feature type="domain" description="Helicase ATP-binding" evidence="5">
    <location>
        <begin position="655"/>
        <end position="815"/>
    </location>
</feature>
<dbReference type="AlphaFoldDB" id="A0A963YST1"/>
<dbReference type="RefSeq" id="WP_227322066.1">
    <property type="nucleotide sequence ID" value="NZ_JAESVB010000006.1"/>
</dbReference>
<name>A0A963YST1_9PROT</name>
<evidence type="ECO:0000313" key="7">
    <source>
        <dbReference type="EMBL" id="MCB8876409.1"/>
    </source>
</evidence>
<proteinExistence type="predicted"/>
<reference evidence="7" key="2">
    <citation type="submission" date="2021-01" db="EMBL/GenBank/DDBJ databases">
        <authorList>
            <person name="Mieszkin S."/>
            <person name="Pouder E."/>
            <person name="Alain K."/>
        </authorList>
    </citation>
    <scope>NUCLEOTIDE SEQUENCE</scope>
    <source>
        <strain evidence="7">HW T2.11</strain>
    </source>
</reference>
<keyword evidence="2" id="KW-0862">Zinc</keyword>
<dbReference type="InterPro" id="IPR027417">
    <property type="entry name" value="P-loop_NTPase"/>
</dbReference>
<evidence type="ECO:0000256" key="3">
    <source>
        <dbReference type="SAM" id="MobiDB-lite"/>
    </source>
</evidence>
<dbReference type="GO" id="GO:0005524">
    <property type="term" value="F:ATP binding"/>
    <property type="evidence" value="ECO:0007669"/>
    <property type="project" value="InterPro"/>
</dbReference>
<feature type="domain" description="Helicase C-terminal" evidence="6">
    <location>
        <begin position="940"/>
        <end position="1099"/>
    </location>
</feature>
<dbReference type="InterPro" id="IPR007527">
    <property type="entry name" value="Znf_SWIM"/>
</dbReference>
<gene>
    <name evidence="7" type="ORF">ASILVAE211_14540</name>
</gene>
<dbReference type="InterPro" id="IPR000330">
    <property type="entry name" value="SNF2_N"/>
</dbReference>
<dbReference type="SMART" id="SM00490">
    <property type="entry name" value="HELICc"/>
    <property type="match status" value="1"/>
</dbReference>
<dbReference type="InterPro" id="IPR049730">
    <property type="entry name" value="SNF2/RAD54-like_C"/>
</dbReference>
<organism evidence="7 8">
    <name type="scientific">Acidisoma silvae</name>
    <dbReference type="NCBI Taxonomy" id="2802396"/>
    <lineage>
        <taxon>Bacteria</taxon>
        <taxon>Pseudomonadati</taxon>
        <taxon>Pseudomonadota</taxon>
        <taxon>Alphaproteobacteria</taxon>
        <taxon>Acetobacterales</taxon>
        <taxon>Acidocellaceae</taxon>
        <taxon>Acidisoma</taxon>
    </lineage>
</organism>
<dbReference type="Pfam" id="PF00271">
    <property type="entry name" value="Helicase_C"/>
    <property type="match status" value="1"/>
</dbReference>
<dbReference type="GO" id="GO:0008270">
    <property type="term" value="F:zinc ion binding"/>
    <property type="evidence" value="ECO:0007669"/>
    <property type="project" value="UniProtKB-KW"/>
</dbReference>
<dbReference type="Proteomes" id="UP000708298">
    <property type="component" value="Unassembled WGS sequence"/>
</dbReference>
<evidence type="ECO:0000256" key="1">
    <source>
        <dbReference type="ARBA" id="ARBA00022801"/>
    </source>
</evidence>
<protein>
    <submittedName>
        <fullName evidence="7">DEAD/DEAH box helicase</fullName>
    </submittedName>
</protein>
<dbReference type="InterPro" id="IPR014001">
    <property type="entry name" value="Helicase_ATP-bd"/>
</dbReference>
<accession>A0A963YST1</accession>
<dbReference type="SUPFAM" id="SSF52540">
    <property type="entry name" value="P-loop containing nucleoside triphosphate hydrolases"/>
    <property type="match status" value="2"/>
</dbReference>
<evidence type="ECO:0000256" key="2">
    <source>
        <dbReference type="PROSITE-ProRule" id="PRU00325"/>
    </source>
</evidence>
<keyword evidence="2" id="KW-0479">Metal-binding</keyword>
<keyword evidence="8" id="KW-1185">Reference proteome</keyword>
<keyword evidence="7" id="KW-0067">ATP-binding</keyword>
<feature type="region of interest" description="Disordered" evidence="3">
    <location>
        <begin position="289"/>
        <end position="344"/>
    </location>
</feature>
<dbReference type="Gene3D" id="3.40.50.300">
    <property type="entry name" value="P-loop containing nucleotide triphosphate hydrolases"/>
    <property type="match status" value="1"/>
</dbReference>
<dbReference type="Pfam" id="PF00176">
    <property type="entry name" value="SNF2-rel_dom"/>
    <property type="match status" value="1"/>
</dbReference>
<sequence>MPPDMPAEGSTRAAPTVTPYSTEDLARVFDPAVLRRGRSLILLEAVTVSLKDASIAVVAEHLGTRYTGSITPSPHGSRVGFLNRCSCGQSSCSHLAAGALAALDRFPSVRRAEQSSLLEALSAPAKAGPIKAGSALPTPASPAVSAAGERQKLVFELYPGELPHACFVATLLVGERTGAVTPTTPARILADRTNAESSRIMARTLGSGTNSRVAVAPEGVAAVLGLLPRLGKARWHANQRPLVLGEERAFQANVPPNLPPDSAVILGDTGPWYVDAATGAVGRVRLRQAATPQTQTGTSSRVFRPASRPNNLTFQRPEPPAPRFTGKKAAPTRSRHDREADRRPDPIIAAAAGPIILDQPPVPVIRLRKVESLGDFGRVQQVDAMTVDFDYAGTLTPGDDERQFLPMAKSVGGGAPSFVRRDRAAETAALEALRQDGLSQMRIAEGATAKGRMVFVYHGRDASERWQAFVTERVPALERLGWRNLIDRDFGPRLVETVGDYDVRIEDADSGEFSLDFGIEIDGKRIPLLPILSRLLERGGMDSAKITDGELITSLDDGRILKLPAERIRRLLSVMEDLIEAARRSGESRLLLGKGEAAGVLDLEDLLTTRWENANAIEAYTQNFRGGADAPPVTIPASFKATLRAYQQQGVDWLQHLRGLGLGGFLADDMGLGKTAQTIAHIVIEETEGRLDRPALIVVPTSLVANWAAELGKFAPHLRVAVLHGLDRHERRSDLDGIHVVITTYTVLARDVEEMKQLSWHLVVLDEAQVIKSPDAKATRAVCQLETRHRLCLSGTPIENNLQELWSEFAFLNPGLLGDRKGFTKRFRTPIEKNNDALRRGQLMRRIKPFLLRRTKAEVATDLPPKHTILRRIDLAPDQRELYETIRATLHDEVREKMADLTAAQGRIVVLDALLKLRQVCCDPRLVKLPSARSVESSSKLDELLDMITEMLPEGRRILLFSQFTTMLDLIKPRLAEAGVKFVELRGDTRDRAEPVRAFEAGEVSLFLISLKAGGRGLNLTSADTVIHYDPWWNPAAEDQASDRAYRIGQTKPVFVYKMIAADTVEDRIVELQRRKADLANIALSEDGDFTSSEIDDVEFLFGHGPEEKLAA</sequence>
<dbReference type="Gene3D" id="3.40.50.10810">
    <property type="entry name" value="Tandem AAA-ATPase domain"/>
    <property type="match status" value="1"/>
</dbReference>
<keyword evidence="2" id="KW-0863">Zinc-finger</keyword>
<feature type="compositionally biased region" description="Polar residues" evidence="3">
    <location>
        <begin position="290"/>
        <end position="301"/>
    </location>
</feature>
<feature type="compositionally biased region" description="Basic and acidic residues" evidence="3">
    <location>
        <begin position="334"/>
        <end position="344"/>
    </location>
</feature>
<keyword evidence="1" id="KW-0378">Hydrolase</keyword>
<dbReference type="SMART" id="SM00487">
    <property type="entry name" value="DEXDc"/>
    <property type="match status" value="1"/>
</dbReference>
<dbReference type="InterPro" id="IPR001650">
    <property type="entry name" value="Helicase_C-like"/>
</dbReference>
<dbReference type="CDD" id="cd18012">
    <property type="entry name" value="DEXQc_arch_SWI2_SNF2"/>
    <property type="match status" value="1"/>
</dbReference>
<dbReference type="PROSITE" id="PS51192">
    <property type="entry name" value="HELICASE_ATP_BIND_1"/>
    <property type="match status" value="1"/>
</dbReference>
<dbReference type="EMBL" id="JAESVB010000006">
    <property type="protein sequence ID" value="MCB8876409.1"/>
    <property type="molecule type" value="Genomic_DNA"/>
</dbReference>
<keyword evidence="7" id="KW-0347">Helicase</keyword>
<dbReference type="PROSITE" id="PS50966">
    <property type="entry name" value="ZF_SWIM"/>
    <property type="match status" value="1"/>
</dbReference>
<evidence type="ECO:0000259" key="6">
    <source>
        <dbReference type="PROSITE" id="PS51194"/>
    </source>
</evidence>
<evidence type="ECO:0000259" key="4">
    <source>
        <dbReference type="PROSITE" id="PS50966"/>
    </source>
</evidence>
<dbReference type="CDD" id="cd18793">
    <property type="entry name" value="SF2_C_SNF"/>
    <property type="match status" value="1"/>
</dbReference>
<dbReference type="GO" id="GO:0004386">
    <property type="term" value="F:helicase activity"/>
    <property type="evidence" value="ECO:0007669"/>
    <property type="project" value="UniProtKB-KW"/>
</dbReference>
<feature type="domain" description="SWIM-type" evidence="4">
    <location>
        <begin position="66"/>
        <end position="103"/>
    </location>
</feature>
<dbReference type="PANTHER" id="PTHR10799">
    <property type="entry name" value="SNF2/RAD54 HELICASE FAMILY"/>
    <property type="match status" value="1"/>
</dbReference>
<evidence type="ECO:0000313" key="8">
    <source>
        <dbReference type="Proteomes" id="UP000708298"/>
    </source>
</evidence>
<keyword evidence="7" id="KW-0547">Nucleotide-binding</keyword>
<dbReference type="PROSITE" id="PS51194">
    <property type="entry name" value="HELICASE_CTER"/>
    <property type="match status" value="1"/>
</dbReference>
<dbReference type="GO" id="GO:0016787">
    <property type="term" value="F:hydrolase activity"/>
    <property type="evidence" value="ECO:0007669"/>
    <property type="project" value="UniProtKB-KW"/>
</dbReference>
<comment type="caution">
    <text evidence="7">The sequence shown here is derived from an EMBL/GenBank/DDBJ whole genome shotgun (WGS) entry which is preliminary data.</text>
</comment>
<reference evidence="7" key="1">
    <citation type="journal article" date="2021" name="Microorganisms">
        <title>Acidisoma silvae sp. nov. and Acidisomacellulosilytica sp. nov., Two Acidophilic Bacteria Isolated from Decaying Wood, Hydrolyzing Cellulose and Producing Poly-3-hydroxybutyrate.</title>
        <authorList>
            <person name="Mieszkin S."/>
            <person name="Pouder E."/>
            <person name="Uroz S."/>
            <person name="Simon-Colin C."/>
            <person name="Alain K."/>
        </authorList>
    </citation>
    <scope>NUCLEOTIDE SEQUENCE</scope>
    <source>
        <strain evidence="7">HW T2.11</strain>
    </source>
</reference>
<evidence type="ECO:0000259" key="5">
    <source>
        <dbReference type="PROSITE" id="PS51192"/>
    </source>
</evidence>
<dbReference type="InterPro" id="IPR038718">
    <property type="entry name" value="SNF2-like_sf"/>
</dbReference>